<dbReference type="SUPFAM" id="SSF53756">
    <property type="entry name" value="UDP-Glycosyltransferase/glycogen phosphorylase"/>
    <property type="match status" value="1"/>
</dbReference>
<dbReference type="EC" id="2.4.-.-" evidence="3"/>
<protein>
    <submittedName>
        <fullName evidence="3">Glycosyltransferase</fullName>
        <ecNumber evidence="3">2.4.-.-</ecNumber>
    </submittedName>
</protein>
<comment type="caution">
    <text evidence="3">The sequence shown here is derived from an EMBL/GenBank/DDBJ whole genome shotgun (WGS) entry which is preliminary data.</text>
</comment>
<dbReference type="Pfam" id="PF00534">
    <property type="entry name" value="Glycos_transf_1"/>
    <property type="match status" value="1"/>
</dbReference>
<dbReference type="Gene3D" id="3.40.50.2000">
    <property type="entry name" value="Glycogen Phosphorylase B"/>
    <property type="match status" value="2"/>
</dbReference>
<gene>
    <name evidence="3" type="ORF">ACFQ0S_03560</name>
</gene>
<evidence type="ECO:0000259" key="1">
    <source>
        <dbReference type="Pfam" id="PF00534"/>
    </source>
</evidence>
<dbReference type="InterPro" id="IPR001296">
    <property type="entry name" value="Glyco_trans_1"/>
</dbReference>
<keyword evidence="3" id="KW-0808">Transferase</keyword>
<dbReference type="PANTHER" id="PTHR12526:SF630">
    <property type="entry name" value="GLYCOSYLTRANSFERASE"/>
    <property type="match status" value="1"/>
</dbReference>
<dbReference type="Proteomes" id="UP001597051">
    <property type="component" value="Unassembled WGS sequence"/>
</dbReference>
<dbReference type="InterPro" id="IPR028098">
    <property type="entry name" value="Glyco_trans_4-like_N"/>
</dbReference>
<sequence>MRIVQIIDSLEVGGAERMAINFANALSNEINFSGLVATRKEGDLKSKIENNVNYFFLNRKSTVDINAVFRLKAYCKKNDVEILQPHSSSYFIAILVKVLYPKIQIIWHDHNGLSQFLSSQKWVLLKISSFFFKGIIAVNHQLKNWAIKELNCKNVIYLPNFTKNENSYAKETKLRGNEGKRITCLANLRDQKNHFLLLRVAKKLQITNPDWTFHLVGKDFEDKYSKKLKTSISSNQLEKSVYLYGTRNDIVNILNQTDIAILTSKSEGLPVSLLEYGLNKMAVIVTKVGEIPLIIEDGVNGFSIPSESDELFYESLITLIEKPALRVNFGNAFYRTIVNNNSESAIIREYINWLQEI</sequence>
<feature type="domain" description="Glycosyltransferase subfamily 4-like N-terminal" evidence="2">
    <location>
        <begin position="12"/>
        <end position="160"/>
    </location>
</feature>
<accession>A0ABW3IZC4</accession>
<feature type="domain" description="Glycosyl transferase family 1" evidence="1">
    <location>
        <begin position="176"/>
        <end position="332"/>
    </location>
</feature>
<dbReference type="EMBL" id="JBHTIZ010000011">
    <property type="protein sequence ID" value="MFD0983547.1"/>
    <property type="molecule type" value="Genomic_DNA"/>
</dbReference>
<evidence type="ECO:0000259" key="2">
    <source>
        <dbReference type="Pfam" id="PF13439"/>
    </source>
</evidence>
<evidence type="ECO:0000313" key="4">
    <source>
        <dbReference type="Proteomes" id="UP001597051"/>
    </source>
</evidence>
<dbReference type="RefSeq" id="WP_379753939.1">
    <property type="nucleotide sequence ID" value="NZ_JBHSYB010000012.1"/>
</dbReference>
<evidence type="ECO:0000313" key="3">
    <source>
        <dbReference type="EMBL" id="MFD0983547.1"/>
    </source>
</evidence>
<organism evidence="3 4">
    <name type="scientific">Flavobacterium myungsuense</name>
    <dbReference type="NCBI Taxonomy" id="651823"/>
    <lineage>
        <taxon>Bacteria</taxon>
        <taxon>Pseudomonadati</taxon>
        <taxon>Bacteroidota</taxon>
        <taxon>Flavobacteriia</taxon>
        <taxon>Flavobacteriales</taxon>
        <taxon>Flavobacteriaceae</taxon>
        <taxon>Flavobacterium</taxon>
    </lineage>
</organism>
<name>A0ABW3IZC4_9FLAO</name>
<keyword evidence="3" id="KW-0328">Glycosyltransferase</keyword>
<dbReference type="PANTHER" id="PTHR12526">
    <property type="entry name" value="GLYCOSYLTRANSFERASE"/>
    <property type="match status" value="1"/>
</dbReference>
<reference evidence="4" key="1">
    <citation type="journal article" date="2019" name="Int. J. Syst. Evol. Microbiol.">
        <title>The Global Catalogue of Microorganisms (GCM) 10K type strain sequencing project: providing services to taxonomists for standard genome sequencing and annotation.</title>
        <authorList>
            <consortium name="The Broad Institute Genomics Platform"/>
            <consortium name="The Broad Institute Genome Sequencing Center for Infectious Disease"/>
            <person name="Wu L."/>
            <person name="Ma J."/>
        </authorList>
    </citation>
    <scope>NUCLEOTIDE SEQUENCE [LARGE SCALE GENOMIC DNA]</scope>
    <source>
        <strain evidence="4">CECT 7649</strain>
    </source>
</reference>
<dbReference type="GO" id="GO:0016757">
    <property type="term" value="F:glycosyltransferase activity"/>
    <property type="evidence" value="ECO:0007669"/>
    <property type="project" value="UniProtKB-KW"/>
</dbReference>
<dbReference type="CDD" id="cd03811">
    <property type="entry name" value="GT4_GT28_WabH-like"/>
    <property type="match status" value="1"/>
</dbReference>
<proteinExistence type="predicted"/>
<dbReference type="Pfam" id="PF13439">
    <property type="entry name" value="Glyco_transf_4"/>
    <property type="match status" value="1"/>
</dbReference>
<keyword evidence="4" id="KW-1185">Reference proteome</keyword>